<accession>A0A6J3C1A3</accession>
<evidence type="ECO:0000256" key="1">
    <source>
        <dbReference type="ARBA" id="ARBA00004447"/>
    </source>
</evidence>
<reference evidence="16" key="1">
    <citation type="submission" date="2025-08" db="UniProtKB">
        <authorList>
            <consortium name="RefSeq"/>
        </authorList>
    </citation>
    <scope>IDENTIFICATION</scope>
    <source>
        <tissue evidence="16">Whole larvae</tissue>
    </source>
</reference>
<dbReference type="InParanoid" id="A0A6J3C1A3"/>
<gene>
    <name evidence="16" type="primary">LOC113517804</name>
</gene>
<evidence type="ECO:0000259" key="13">
    <source>
        <dbReference type="Pfam" id="PF00852"/>
    </source>
</evidence>
<keyword evidence="6 12" id="KW-0812">Transmembrane</keyword>
<keyword evidence="11" id="KW-0325">Glycoprotein</keyword>
<dbReference type="InterPro" id="IPR031481">
    <property type="entry name" value="Glyco_tran_10_N"/>
</dbReference>
<evidence type="ECO:0000256" key="6">
    <source>
        <dbReference type="ARBA" id="ARBA00022692"/>
    </source>
</evidence>
<keyword evidence="15" id="KW-1185">Reference proteome</keyword>
<dbReference type="GO" id="GO:0008417">
    <property type="term" value="F:fucosyltransferase activity"/>
    <property type="evidence" value="ECO:0007669"/>
    <property type="project" value="InterPro"/>
</dbReference>
<protein>
    <recommendedName>
        <fullName evidence="12">Fucosyltransferase</fullName>
        <ecNumber evidence="12">2.4.1.-</ecNumber>
    </recommendedName>
</protein>
<comment type="subcellular location">
    <subcellularLocation>
        <location evidence="1 12">Golgi apparatus</location>
        <location evidence="1 12">Golgi stack membrane</location>
        <topology evidence="1 12">Single-pass type II membrane protein</topology>
    </subcellularLocation>
</comment>
<keyword evidence="7" id="KW-0735">Signal-anchor</keyword>
<keyword evidence="5 12" id="KW-0808">Transferase</keyword>
<keyword evidence="10" id="KW-0472">Membrane</keyword>
<dbReference type="InterPro" id="IPR001503">
    <property type="entry name" value="Glyco_trans_10"/>
</dbReference>
<dbReference type="InterPro" id="IPR038577">
    <property type="entry name" value="GT10-like_C_sf"/>
</dbReference>
<evidence type="ECO:0000256" key="5">
    <source>
        <dbReference type="ARBA" id="ARBA00022679"/>
    </source>
</evidence>
<evidence type="ECO:0000313" key="16">
    <source>
        <dbReference type="RefSeq" id="XP_031767453.2"/>
    </source>
</evidence>
<evidence type="ECO:0000256" key="7">
    <source>
        <dbReference type="ARBA" id="ARBA00022968"/>
    </source>
</evidence>
<dbReference type="PANTHER" id="PTHR48438">
    <property type="entry name" value="ALPHA-(1,3)-FUCOSYLTRANSFERASE C-RELATED"/>
    <property type="match status" value="1"/>
</dbReference>
<dbReference type="UniPathway" id="UPA00378"/>
<evidence type="ECO:0000256" key="2">
    <source>
        <dbReference type="ARBA" id="ARBA00004922"/>
    </source>
</evidence>
<dbReference type="FunCoup" id="A0A6J3C1A3">
    <property type="interactions" value="24"/>
</dbReference>
<keyword evidence="8" id="KW-1133">Transmembrane helix</keyword>
<evidence type="ECO:0000256" key="12">
    <source>
        <dbReference type="RuleBase" id="RU003832"/>
    </source>
</evidence>
<comment type="pathway">
    <text evidence="2">Protein modification; protein glycosylation.</text>
</comment>
<evidence type="ECO:0000256" key="11">
    <source>
        <dbReference type="ARBA" id="ARBA00023180"/>
    </source>
</evidence>
<dbReference type="GO" id="GO:0032580">
    <property type="term" value="C:Golgi cisterna membrane"/>
    <property type="evidence" value="ECO:0007669"/>
    <property type="project" value="UniProtKB-SubCell"/>
</dbReference>
<evidence type="ECO:0000256" key="3">
    <source>
        <dbReference type="ARBA" id="ARBA00008919"/>
    </source>
</evidence>
<feature type="domain" description="Fucosyltransferase N-terminal" evidence="14">
    <location>
        <begin position="2"/>
        <end position="117"/>
    </location>
</feature>
<evidence type="ECO:0000256" key="10">
    <source>
        <dbReference type="ARBA" id="ARBA00023136"/>
    </source>
</evidence>
<name>A0A6J3C1A3_GALME</name>
<sequence length="345" mass="41158">MKYILLWTNPQNSPFIYFGEGSAVFENKTCQWKNCYVTGNRNYLGDYSEFDVIVFNGPQLLPLVNLYDLPKKRFVTQKYVYANIESAAIYPICSDRWNNFFNWTWTYRLDSDSVWGYISVKNATGHVIGPKEVMNWINLSDMDDIDENLKLKLKSKKKLVAWFVSNCDTLSLREEYVKDVQQELQKYNLDVDIFGSCGKHQCPRDIMPRCLDVLKRDYYFYFAFENAISQDYVTEKILYALNSNTVPVVYGGANYSRFMPEGSYLNAREMTPLILARKMFAISRNIEMYYMYFRWKKYYSYHFRHETPDTDDYCNFCAMINNEYLMKTTTIYEHFNKWWTANDSW</sequence>
<dbReference type="EC" id="2.4.1.-" evidence="12"/>
<dbReference type="RefSeq" id="XP_031767453.2">
    <property type="nucleotide sequence ID" value="XM_031911593.2"/>
</dbReference>
<keyword evidence="9 12" id="KW-0333">Golgi apparatus</keyword>
<dbReference type="Pfam" id="PF17039">
    <property type="entry name" value="Glyco_tran_10_N"/>
    <property type="match status" value="1"/>
</dbReference>
<proteinExistence type="inferred from homology"/>
<keyword evidence="4 12" id="KW-0328">Glycosyltransferase</keyword>
<dbReference type="KEGG" id="gmw:113517804"/>
<dbReference type="AlphaFoldDB" id="A0A6J3C1A3"/>
<dbReference type="Gene3D" id="3.40.50.11660">
    <property type="entry name" value="Glycosyl transferase family 10, C-terminal domain"/>
    <property type="match status" value="1"/>
</dbReference>
<dbReference type="Proteomes" id="UP001652740">
    <property type="component" value="Unplaced"/>
</dbReference>
<evidence type="ECO:0000256" key="8">
    <source>
        <dbReference type="ARBA" id="ARBA00022989"/>
    </source>
</evidence>
<comment type="similarity">
    <text evidence="3 12">Belongs to the glycosyltransferase 10 family.</text>
</comment>
<evidence type="ECO:0000256" key="9">
    <source>
        <dbReference type="ARBA" id="ARBA00023034"/>
    </source>
</evidence>
<dbReference type="GeneID" id="113517804"/>
<dbReference type="PANTHER" id="PTHR48438:SF1">
    <property type="entry name" value="ALPHA-(1,3)-FUCOSYLTRANSFERASE C-RELATED"/>
    <property type="match status" value="1"/>
</dbReference>
<dbReference type="Pfam" id="PF00852">
    <property type="entry name" value="Glyco_transf_10"/>
    <property type="match status" value="1"/>
</dbReference>
<organism evidence="15 16">
    <name type="scientific">Galleria mellonella</name>
    <name type="common">Greater wax moth</name>
    <dbReference type="NCBI Taxonomy" id="7137"/>
    <lineage>
        <taxon>Eukaryota</taxon>
        <taxon>Metazoa</taxon>
        <taxon>Ecdysozoa</taxon>
        <taxon>Arthropoda</taxon>
        <taxon>Hexapoda</taxon>
        <taxon>Insecta</taxon>
        <taxon>Pterygota</taxon>
        <taxon>Neoptera</taxon>
        <taxon>Endopterygota</taxon>
        <taxon>Lepidoptera</taxon>
        <taxon>Glossata</taxon>
        <taxon>Ditrysia</taxon>
        <taxon>Pyraloidea</taxon>
        <taxon>Pyralidae</taxon>
        <taxon>Galleriinae</taxon>
        <taxon>Galleria</taxon>
    </lineage>
</organism>
<evidence type="ECO:0000259" key="14">
    <source>
        <dbReference type="Pfam" id="PF17039"/>
    </source>
</evidence>
<evidence type="ECO:0000313" key="15">
    <source>
        <dbReference type="Proteomes" id="UP001652740"/>
    </source>
</evidence>
<dbReference type="SUPFAM" id="SSF53756">
    <property type="entry name" value="UDP-Glycosyltransferase/glycogen phosphorylase"/>
    <property type="match status" value="1"/>
</dbReference>
<feature type="domain" description="Fucosyltransferase C-terminal" evidence="13">
    <location>
        <begin position="154"/>
        <end position="338"/>
    </location>
</feature>
<evidence type="ECO:0000256" key="4">
    <source>
        <dbReference type="ARBA" id="ARBA00022676"/>
    </source>
</evidence>
<dbReference type="InterPro" id="IPR055270">
    <property type="entry name" value="Glyco_tran_10_C"/>
</dbReference>